<accession>A0A6F8YFL0</accession>
<organism evidence="1 2">
    <name type="scientific">Phytohabitans suffuscus</name>
    <dbReference type="NCBI Taxonomy" id="624315"/>
    <lineage>
        <taxon>Bacteria</taxon>
        <taxon>Bacillati</taxon>
        <taxon>Actinomycetota</taxon>
        <taxon>Actinomycetes</taxon>
        <taxon>Micromonosporales</taxon>
        <taxon>Micromonosporaceae</taxon>
    </lineage>
</organism>
<reference evidence="1 2" key="1">
    <citation type="submission" date="2020-03" db="EMBL/GenBank/DDBJ databases">
        <title>Whole genome shotgun sequence of Phytohabitans suffuscus NBRC 105367.</title>
        <authorList>
            <person name="Komaki H."/>
            <person name="Tamura T."/>
        </authorList>
    </citation>
    <scope>NUCLEOTIDE SEQUENCE [LARGE SCALE GENOMIC DNA]</scope>
    <source>
        <strain evidence="1 2">NBRC 105367</strain>
    </source>
</reference>
<name>A0A6F8YFL0_9ACTN</name>
<evidence type="ECO:0000313" key="2">
    <source>
        <dbReference type="Proteomes" id="UP000503011"/>
    </source>
</evidence>
<protein>
    <submittedName>
        <fullName evidence="1">Uncharacterized protein</fullName>
    </submittedName>
</protein>
<proteinExistence type="predicted"/>
<dbReference type="KEGG" id="psuu:Psuf_020440"/>
<evidence type="ECO:0000313" key="1">
    <source>
        <dbReference type="EMBL" id="BCB84731.1"/>
    </source>
</evidence>
<dbReference type="Proteomes" id="UP000503011">
    <property type="component" value="Chromosome"/>
</dbReference>
<keyword evidence="2" id="KW-1185">Reference proteome</keyword>
<gene>
    <name evidence="1" type="ORF">Psuf_020440</name>
</gene>
<dbReference type="AlphaFoldDB" id="A0A6F8YFL0"/>
<dbReference type="EMBL" id="AP022871">
    <property type="protein sequence ID" value="BCB84731.1"/>
    <property type="molecule type" value="Genomic_DNA"/>
</dbReference>
<reference evidence="1 2" key="2">
    <citation type="submission" date="2020-03" db="EMBL/GenBank/DDBJ databases">
        <authorList>
            <person name="Ichikawa N."/>
            <person name="Kimura A."/>
            <person name="Kitahashi Y."/>
            <person name="Uohara A."/>
        </authorList>
    </citation>
    <scope>NUCLEOTIDE SEQUENCE [LARGE SCALE GENOMIC DNA]</scope>
    <source>
        <strain evidence="1 2">NBRC 105367</strain>
    </source>
</reference>
<sequence length="156" mass="17007">MQVGGERHEAQLPVGHQVVDEHRLDVPAARVEHQLGVGHPAVEAGPQGHAGARVGAGQVDDGLAQLVPHRDDRDRHGVDHQLGVEPQVALRRGLVRVADLEDEHAARRLPRYLVECPAPPAKGALHHRVELRGVDDRVALVRLLLREPPRGKAAFE</sequence>